<dbReference type="GO" id="GO:0008239">
    <property type="term" value="F:dipeptidyl-peptidase activity"/>
    <property type="evidence" value="ECO:0007669"/>
    <property type="project" value="TreeGrafter"/>
</dbReference>
<proteinExistence type="predicted"/>
<keyword evidence="4" id="KW-1185">Reference proteome</keyword>
<dbReference type="PANTHER" id="PTHR11731">
    <property type="entry name" value="PROTEASE FAMILY S9B,C DIPEPTIDYL-PEPTIDASE IV-RELATED"/>
    <property type="match status" value="1"/>
</dbReference>
<evidence type="ECO:0000313" key="3">
    <source>
        <dbReference type="Ensembl" id="ENSHHUP00000046676.1"/>
    </source>
</evidence>
<dbReference type="InterPro" id="IPR029058">
    <property type="entry name" value="AB_hydrolase_fold"/>
</dbReference>
<dbReference type="Gene3D" id="2.140.10.30">
    <property type="entry name" value="Dipeptidylpeptidase IV, N-terminal domain"/>
    <property type="match status" value="2"/>
</dbReference>
<dbReference type="InterPro" id="IPR001375">
    <property type="entry name" value="Peptidase_S9_cat"/>
</dbReference>
<dbReference type="Pfam" id="PF00930">
    <property type="entry name" value="DPPIV_N"/>
    <property type="match status" value="1"/>
</dbReference>
<evidence type="ECO:0000313" key="4">
    <source>
        <dbReference type="Proteomes" id="UP000314982"/>
    </source>
</evidence>
<sequence length="541" mass="62386">RWFNFIFGSETRLLRREKKPHPNVNPVGKYKWTVSSMKPVEMKTQCSATRMDPKISPGDPTFLAFINNNDLWVVSIETREERRLPYCHKDWCNSIASIPPLAPTCARTRDPLHTSTTASHETQMGGKTLRLLYEYPRTGPLSDPHPKLPFFFVLVIHQIVSTQDKELVLPFTTLFPGFKYIARAGWRRRQIVLLLHRSQQRLQLVLLPPDLLILVTQDQAQREESVEAVPEGVHHFIIHEEITDIWINVHDIFYLFVQTSDEEITFLMANESKTGFCHLYKVTTLSTHLIYSLFPTDDFKWPIKEEVTLTSGVFTFLLAFHPHYKNMNVSMHNMLSGFQLYGILHKPHNLVPGTQVLNNSHKGVKYLRLNMLASLGYSVVVIDGRSLKFEGALKNKMGQVEGLRVAIHGWSYGGFLSLMGLIYRPNVFKVVIEGAPVTVWMAYDTGYTERYIDLPENNQQGYEAGSVALHVDKLPSEPNWLLILHGFLDVNVHFFHTNFLVSQLIRWESLSIYPNERHSVCCPKSGEHYEIMLLHFLQQYL</sequence>
<reference evidence="3" key="2">
    <citation type="submission" date="2025-08" db="UniProtKB">
        <authorList>
            <consortium name="Ensembl"/>
        </authorList>
    </citation>
    <scope>IDENTIFICATION</scope>
</reference>
<dbReference type="InterPro" id="IPR050278">
    <property type="entry name" value="Serine_Prot_S9B/DPPIV"/>
</dbReference>
<dbReference type="GeneTree" id="ENSGT00940000158174"/>
<feature type="domain" description="Peptidase S9 prolyl oligopeptidase catalytic" evidence="1">
    <location>
        <begin position="398"/>
        <end position="541"/>
    </location>
</feature>
<organism evidence="3 4">
    <name type="scientific">Hucho hucho</name>
    <name type="common">huchen</name>
    <dbReference type="NCBI Taxonomy" id="62062"/>
    <lineage>
        <taxon>Eukaryota</taxon>
        <taxon>Metazoa</taxon>
        <taxon>Chordata</taxon>
        <taxon>Craniata</taxon>
        <taxon>Vertebrata</taxon>
        <taxon>Euteleostomi</taxon>
        <taxon>Actinopterygii</taxon>
        <taxon>Neopterygii</taxon>
        <taxon>Teleostei</taxon>
        <taxon>Protacanthopterygii</taxon>
        <taxon>Salmoniformes</taxon>
        <taxon>Salmonidae</taxon>
        <taxon>Salmoninae</taxon>
        <taxon>Hucho</taxon>
    </lineage>
</organism>
<protein>
    <submittedName>
        <fullName evidence="3">Dipeptidyl-peptidase 9</fullName>
    </submittedName>
</protein>
<dbReference type="AlphaFoldDB" id="A0A4W5N565"/>
<feature type="domain" description="Dipeptidylpeptidase IV N-terminal" evidence="2">
    <location>
        <begin position="133"/>
        <end position="315"/>
    </location>
</feature>
<dbReference type="InterPro" id="IPR002469">
    <property type="entry name" value="Peptidase_S9B_N"/>
</dbReference>
<dbReference type="GO" id="GO:0006508">
    <property type="term" value="P:proteolysis"/>
    <property type="evidence" value="ECO:0007669"/>
    <property type="project" value="InterPro"/>
</dbReference>
<dbReference type="Proteomes" id="UP000314982">
    <property type="component" value="Unassembled WGS sequence"/>
</dbReference>
<dbReference type="GO" id="GO:0008236">
    <property type="term" value="F:serine-type peptidase activity"/>
    <property type="evidence" value="ECO:0007669"/>
    <property type="project" value="InterPro"/>
</dbReference>
<evidence type="ECO:0000259" key="1">
    <source>
        <dbReference type="Pfam" id="PF00326"/>
    </source>
</evidence>
<dbReference type="Ensembl" id="ENSHHUT00000048389.1">
    <property type="protein sequence ID" value="ENSHHUP00000046676.1"/>
    <property type="gene ID" value="ENSHHUG00000028385.1"/>
</dbReference>
<dbReference type="Gene3D" id="3.40.50.1820">
    <property type="entry name" value="alpha/beta hydrolase"/>
    <property type="match status" value="1"/>
</dbReference>
<reference evidence="4" key="1">
    <citation type="submission" date="2018-06" db="EMBL/GenBank/DDBJ databases">
        <title>Genome assembly of Danube salmon.</title>
        <authorList>
            <person name="Macqueen D.J."/>
            <person name="Gundappa M.K."/>
        </authorList>
    </citation>
    <scope>NUCLEOTIDE SEQUENCE [LARGE SCALE GENOMIC DNA]</scope>
</reference>
<dbReference type="STRING" id="62062.ENSHHUP00000046676"/>
<dbReference type="Pfam" id="PF00326">
    <property type="entry name" value="Peptidase_S9"/>
    <property type="match status" value="1"/>
</dbReference>
<name>A0A4W5N565_9TELE</name>
<dbReference type="PANTHER" id="PTHR11731:SF193">
    <property type="entry name" value="DIPEPTIDYL PEPTIDASE 9"/>
    <property type="match status" value="1"/>
</dbReference>
<dbReference type="SUPFAM" id="SSF53474">
    <property type="entry name" value="alpha/beta-Hydrolases"/>
    <property type="match status" value="1"/>
</dbReference>
<dbReference type="SUPFAM" id="SSF82171">
    <property type="entry name" value="DPP6 N-terminal domain-like"/>
    <property type="match status" value="1"/>
</dbReference>
<accession>A0A4W5N565</accession>
<evidence type="ECO:0000259" key="2">
    <source>
        <dbReference type="Pfam" id="PF00930"/>
    </source>
</evidence>
<reference evidence="3" key="3">
    <citation type="submission" date="2025-09" db="UniProtKB">
        <authorList>
            <consortium name="Ensembl"/>
        </authorList>
    </citation>
    <scope>IDENTIFICATION</scope>
</reference>